<dbReference type="GO" id="GO:0000166">
    <property type="term" value="F:nucleotide binding"/>
    <property type="evidence" value="ECO:0007669"/>
    <property type="project" value="UniProtKB-KW"/>
</dbReference>
<keyword evidence="10" id="KW-1185">Reference proteome</keyword>
<proteinExistence type="inferred from homology"/>
<keyword evidence="6" id="KW-0694">RNA-binding</keyword>
<gene>
    <name evidence="9" type="ORF">DAEQUDRAFT_675891</name>
</gene>
<evidence type="ECO:0000256" key="5">
    <source>
        <dbReference type="ARBA" id="ARBA00048124"/>
    </source>
</evidence>
<keyword evidence="6" id="KW-0378">Hydrolase</keyword>
<evidence type="ECO:0000259" key="8">
    <source>
        <dbReference type="Pfam" id="PF08652"/>
    </source>
</evidence>
<comment type="similarity">
    <text evidence="2 6">Belongs to the DXO/Dom3Z family.</text>
</comment>
<dbReference type="GO" id="GO:0004518">
    <property type="term" value="F:nuclease activity"/>
    <property type="evidence" value="ECO:0007669"/>
    <property type="project" value="UniProtKB-KW"/>
</dbReference>
<evidence type="ECO:0000256" key="3">
    <source>
        <dbReference type="ARBA" id="ARBA00044676"/>
    </source>
</evidence>
<dbReference type="Pfam" id="PF08652">
    <property type="entry name" value="RAI1"/>
    <property type="match status" value="1"/>
</dbReference>
<comment type="function">
    <text evidence="6">Decapping enzyme for NAD-capped RNAs: specifically hydrolyzes the nicotinamide adenine dinucleotide (NAD) cap from a subset of RNAs by removing the entire NAD moiety from the 5'-end of an NAD-capped RNA.</text>
</comment>
<keyword evidence="6" id="KW-0540">Nuclease</keyword>
<dbReference type="PANTHER" id="PTHR12395:SF9">
    <property type="entry name" value="DECAPPING AND EXORIBONUCLEASE PROTEIN"/>
    <property type="match status" value="1"/>
</dbReference>
<dbReference type="InterPro" id="IPR013961">
    <property type="entry name" value="RAI1"/>
</dbReference>
<evidence type="ECO:0000256" key="4">
    <source>
        <dbReference type="ARBA" id="ARBA00044692"/>
    </source>
</evidence>
<organism evidence="9 10">
    <name type="scientific">Daedalea quercina L-15889</name>
    <dbReference type="NCBI Taxonomy" id="1314783"/>
    <lineage>
        <taxon>Eukaryota</taxon>
        <taxon>Fungi</taxon>
        <taxon>Dikarya</taxon>
        <taxon>Basidiomycota</taxon>
        <taxon>Agaricomycotina</taxon>
        <taxon>Agaricomycetes</taxon>
        <taxon>Polyporales</taxon>
        <taxon>Fomitopsis</taxon>
    </lineage>
</organism>
<feature type="domain" description="RAI1-like" evidence="8">
    <location>
        <begin position="54"/>
        <end position="404"/>
    </location>
</feature>
<comment type="cofactor">
    <cofactor evidence="1 6">
        <name>a divalent metal cation</name>
        <dbReference type="ChEBI" id="CHEBI:60240"/>
    </cofactor>
</comment>
<dbReference type="GO" id="GO:0034353">
    <property type="term" value="F:mRNA 5'-diphosphatase activity"/>
    <property type="evidence" value="ECO:0007669"/>
    <property type="project" value="TreeGrafter"/>
</dbReference>
<comment type="catalytic activity">
    <reaction evidence="4">
        <text>a 5'-end triphospho-ribonucleoside in mRNA + H2O = a 5'-end phospho-ribonucleoside in mRNA + diphosphate + H(+)</text>
        <dbReference type="Rhea" id="RHEA:78683"/>
        <dbReference type="Rhea" id="RHEA-COMP:15692"/>
        <dbReference type="Rhea" id="RHEA-COMP:17164"/>
        <dbReference type="ChEBI" id="CHEBI:15377"/>
        <dbReference type="ChEBI" id="CHEBI:15378"/>
        <dbReference type="ChEBI" id="CHEBI:33019"/>
        <dbReference type="ChEBI" id="CHEBI:138282"/>
        <dbReference type="ChEBI" id="CHEBI:167618"/>
    </reaction>
    <physiologicalReaction direction="left-to-right" evidence="4">
        <dbReference type="Rhea" id="RHEA:78684"/>
    </physiologicalReaction>
</comment>
<keyword evidence="6" id="KW-0539">Nucleus</keyword>
<dbReference type="STRING" id="1314783.A0A165MNW9"/>
<evidence type="ECO:0000256" key="7">
    <source>
        <dbReference type="SAM" id="MobiDB-lite"/>
    </source>
</evidence>
<dbReference type="EMBL" id="KV429097">
    <property type="protein sequence ID" value="KZT65931.1"/>
    <property type="molecule type" value="Genomic_DNA"/>
</dbReference>
<keyword evidence="6" id="KW-0547">Nucleotide-binding</keyword>
<dbReference type="GO" id="GO:0005829">
    <property type="term" value="C:cytosol"/>
    <property type="evidence" value="ECO:0007669"/>
    <property type="project" value="TreeGrafter"/>
</dbReference>
<comment type="catalytic activity">
    <reaction evidence="5">
        <text>a 5'-end NAD(+)-phospho-ribonucleoside in mRNA + H2O = a 5'-end phospho-ribonucleoside in mRNA + NAD(+) + H(+)</text>
        <dbReference type="Rhea" id="RHEA:60880"/>
        <dbReference type="Rhea" id="RHEA-COMP:15692"/>
        <dbReference type="Rhea" id="RHEA-COMP:15698"/>
        <dbReference type="ChEBI" id="CHEBI:15377"/>
        <dbReference type="ChEBI" id="CHEBI:15378"/>
        <dbReference type="ChEBI" id="CHEBI:57540"/>
        <dbReference type="ChEBI" id="CHEBI:138282"/>
        <dbReference type="ChEBI" id="CHEBI:144029"/>
    </reaction>
    <physiologicalReaction direction="left-to-right" evidence="5">
        <dbReference type="Rhea" id="RHEA:60881"/>
    </physiologicalReaction>
</comment>
<sequence>MSSAKRKLSEVLVDGGLHENGAKQREIANNYTEHPIHKLSYPSTSSPARTVPFQQPSPLLTFSYTPARELEFTDSALRYYIPPPNGADLRYGYERWVKRPEEKVRVDGLLRAVAKVRERMERSEAGSGRRWLEGVGLVSWRGVMTKILTAPYEERDGWEMNVMDIDGTLYLEEHLSDAKLRDKEDMAPHHRLQSYYGYSFEAWSTSSRPVRERLAGHPEGWGGDVDTNVQWCCVVKTKLGDTRLVIGGEVDCARERFTGRTDDLVELKTSMVIRGAQDEARFEKKLLKFYFQSFLLGVPQIIVGFRTPAGQLSTLQSFKTMQIPRLVRGKRSAWDPMVCFDWAQNFVAFLKSVANNPAANASKARIWRVIFKPKDGISVSLLNDAGVREVEAGEERVGFLPRWYFDEMSGMSGSSPDSPAAQTEPTSGDGNAARDLDIRTLPPSSTPIAPSGWVT</sequence>
<feature type="compositionally biased region" description="Low complexity" evidence="7">
    <location>
        <begin position="410"/>
        <end position="421"/>
    </location>
</feature>
<evidence type="ECO:0000313" key="10">
    <source>
        <dbReference type="Proteomes" id="UP000076727"/>
    </source>
</evidence>
<dbReference type="AlphaFoldDB" id="A0A165MNW9"/>
<dbReference type="InterPro" id="IPR039039">
    <property type="entry name" value="RAI1-like_fam"/>
</dbReference>
<comment type="subcellular location">
    <subcellularLocation>
        <location evidence="6">Nucleus</location>
    </subcellularLocation>
</comment>
<accession>A0A165MNW9</accession>
<protein>
    <recommendedName>
        <fullName evidence="6">Decapping nuclease</fullName>
        <ecNumber evidence="6">3.6.1.-</ecNumber>
    </recommendedName>
</protein>
<dbReference type="GO" id="GO:0046872">
    <property type="term" value="F:metal ion binding"/>
    <property type="evidence" value="ECO:0007669"/>
    <property type="project" value="UniProtKB-KW"/>
</dbReference>
<evidence type="ECO:0000256" key="1">
    <source>
        <dbReference type="ARBA" id="ARBA00001968"/>
    </source>
</evidence>
<reference evidence="9 10" key="1">
    <citation type="journal article" date="2016" name="Mol. Biol. Evol.">
        <title>Comparative Genomics of Early-Diverging Mushroom-Forming Fungi Provides Insights into the Origins of Lignocellulose Decay Capabilities.</title>
        <authorList>
            <person name="Nagy L.G."/>
            <person name="Riley R."/>
            <person name="Tritt A."/>
            <person name="Adam C."/>
            <person name="Daum C."/>
            <person name="Floudas D."/>
            <person name="Sun H."/>
            <person name="Yadav J.S."/>
            <person name="Pangilinan J."/>
            <person name="Larsson K.H."/>
            <person name="Matsuura K."/>
            <person name="Barry K."/>
            <person name="Labutti K."/>
            <person name="Kuo R."/>
            <person name="Ohm R.A."/>
            <person name="Bhattacharya S.S."/>
            <person name="Shirouzu T."/>
            <person name="Yoshinaga Y."/>
            <person name="Martin F.M."/>
            <person name="Grigoriev I.V."/>
            <person name="Hibbett D.S."/>
        </authorList>
    </citation>
    <scope>NUCLEOTIDE SEQUENCE [LARGE SCALE GENOMIC DNA]</scope>
    <source>
        <strain evidence="9 10">L-15889</strain>
    </source>
</reference>
<dbReference type="PANTHER" id="PTHR12395">
    <property type="entry name" value="DOM-3 RELATED"/>
    <property type="match status" value="1"/>
</dbReference>
<evidence type="ECO:0000256" key="6">
    <source>
        <dbReference type="RuleBase" id="RU367113"/>
    </source>
</evidence>
<feature type="compositionally biased region" description="Polar residues" evidence="7">
    <location>
        <begin position="442"/>
        <end position="455"/>
    </location>
</feature>
<dbReference type="GO" id="GO:0003723">
    <property type="term" value="F:RNA binding"/>
    <property type="evidence" value="ECO:0007669"/>
    <property type="project" value="UniProtKB-KW"/>
</dbReference>
<dbReference type="GO" id="GO:0000956">
    <property type="term" value="P:nuclear-transcribed mRNA catabolic process"/>
    <property type="evidence" value="ECO:0007669"/>
    <property type="project" value="TreeGrafter"/>
</dbReference>
<dbReference type="EC" id="3.6.1.-" evidence="6"/>
<dbReference type="OrthoDB" id="5853397at2759"/>
<keyword evidence="6" id="KW-0479">Metal-binding</keyword>
<feature type="region of interest" description="Disordered" evidence="7">
    <location>
        <begin position="410"/>
        <end position="455"/>
    </location>
</feature>
<evidence type="ECO:0000256" key="2">
    <source>
        <dbReference type="ARBA" id="ARBA00006562"/>
    </source>
</evidence>
<dbReference type="GO" id="GO:0110155">
    <property type="term" value="P:NAD-cap decapping"/>
    <property type="evidence" value="ECO:0007669"/>
    <property type="project" value="TreeGrafter"/>
</dbReference>
<evidence type="ECO:0000313" key="9">
    <source>
        <dbReference type="EMBL" id="KZT65931.1"/>
    </source>
</evidence>
<dbReference type="Proteomes" id="UP000076727">
    <property type="component" value="Unassembled WGS sequence"/>
</dbReference>
<comment type="catalytic activity">
    <reaction evidence="3">
        <text>a 5'-end (N(7)-methyl 5'-triphosphoguanosine)-ribonucleoside-ribonucleotide in mRNA + H2O = a (N(7)-methyl 5'-triphosphoguanosine)-nucleoside + a 5'-end phospho-ribonucleoside in mRNA + H(+)</text>
        <dbReference type="Rhea" id="RHEA:66928"/>
        <dbReference type="Rhea" id="RHEA-COMP:15692"/>
        <dbReference type="Rhea" id="RHEA-COMP:17313"/>
        <dbReference type="ChEBI" id="CHEBI:15377"/>
        <dbReference type="ChEBI" id="CHEBI:15378"/>
        <dbReference type="ChEBI" id="CHEBI:138282"/>
        <dbReference type="ChEBI" id="CHEBI:172876"/>
        <dbReference type="ChEBI" id="CHEBI:172877"/>
    </reaction>
    <physiologicalReaction direction="left-to-right" evidence="3">
        <dbReference type="Rhea" id="RHEA:66929"/>
    </physiologicalReaction>
</comment>
<name>A0A165MNW9_9APHY</name>
<dbReference type="GO" id="GO:0005634">
    <property type="term" value="C:nucleus"/>
    <property type="evidence" value="ECO:0007669"/>
    <property type="project" value="UniProtKB-SubCell"/>
</dbReference>